<sequence>MGRWGDGEYRVPGVWEKLKNILYILIIIMQDYRTRKSKYSVSRIRTVRHDTSLESKTNKTKIRLGEKNLIAILGI</sequence>
<comment type="caution">
    <text evidence="1">The sequence shown here is derived from an EMBL/GenBank/DDBJ whole genome shotgun (WGS) entry which is preliminary data.</text>
</comment>
<name>A0A3N6PSA0_9CYAN</name>
<dbReference type="AlphaFoldDB" id="A0A3N6PSA0"/>
<proteinExistence type="predicted"/>
<protein>
    <submittedName>
        <fullName evidence="1">Uncharacterized protein</fullName>
    </submittedName>
</protein>
<dbReference type="EMBL" id="RCBY01000090">
    <property type="protein sequence ID" value="RQH39658.1"/>
    <property type="molecule type" value="Genomic_DNA"/>
</dbReference>
<gene>
    <name evidence="1" type="ORF">D5R40_16560</name>
</gene>
<accession>A0A3N6PSA0</accession>
<evidence type="ECO:0000313" key="1">
    <source>
        <dbReference type="EMBL" id="RQH39658.1"/>
    </source>
</evidence>
<keyword evidence="2" id="KW-1185">Reference proteome</keyword>
<reference evidence="1 2" key="1">
    <citation type="journal article" date="2018" name="ACS Chem. Biol.">
        <title>Ketoreductase domain dysfunction expands chemodiversity: malyngamide biosynthesis in the cyanobacterium Okeania hirsuta.</title>
        <authorList>
            <person name="Moss N.A."/>
            <person name="Leao T."/>
            <person name="Rankin M."/>
            <person name="McCullough T.M."/>
            <person name="Qu P."/>
            <person name="Korobeynikov A."/>
            <person name="Smith J.L."/>
            <person name="Gerwick L."/>
            <person name="Gerwick W.H."/>
        </authorList>
    </citation>
    <scope>NUCLEOTIDE SEQUENCE [LARGE SCALE GENOMIC DNA]</scope>
    <source>
        <strain evidence="1 2">PAB10Feb10-1</strain>
    </source>
</reference>
<evidence type="ECO:0000313" key="2">
    <source>
        <dbReference type="Proteomes" id="UP000269154"/>
    </source>
</evidence>
<dbReference type="Proteomes" id="UP000269154">
    <property type="component" value="Unassembled WGS sequence"/>
</dbReference>
<organism evidence="1 2">
    <name type="scientific">Okeania hirsuta</name>
    <dbReference type="NCBI Taxonomy" id="1458930"/>
    <lineage>
        <taxon>Bacteria</taxon>
        <taxon>Bacillati</taxon>
        <taxon>Cyanobacteriota</taxon>
        <taxon>Cyanophyceae</taxon>
        <taxon>Oscillatoriophycideae</taxon>
        <taxon>Oscillatoriales</taxon>
        <taxon>Microcoleaceae</taxon>
        <taxon>Okeania</taxon>
    </lineage>
</organism>